<evidence type="ECO:0000313" key="2">
    <source>
        <dbReference type="Proteomes" id="UP001386955"/>
    </source>
</evidence>
<protein>
    <submittedName>
        <fullName evidence="1">Uncharacterized protein</fullName>
    </submittedName>
</protein>
<gene>
    <name evidence="1" type="ORF">VNO78_15162</name>
</gene>
<evidence type="ECO:0000313" key="1">
    <source>
        <dbReference type="EMBL" id="KAK7394629.1"/>
    </source>
</evidence>
<keyword evidence="2" id="KW-1185">Reference proteome</keyword>
<sequence>MRAMPISCVVDRRRKDVSGDIVAKSIVPAINVKPLGTRPPPKEVEVVEQEPHRKRRRTKVTVIELLSPTHLDGANNMLKCDIAMSKRTSPVASLDAMEVLLESAYMILLIKPWFHGQQWLQKAIIRLRSLLLLMSVVLTSTRL</sequence>
<comment type="caution">
    <text evidence="1">The sequence shown here is derived from an EMBL/GenBank/DDBJ whole genome shotgun (WGS) entry which is preliminary data.</text>
</comment>
<dbReference type="AlphaFoldDB" id="A0AAN9SDM3"/>
<accession>A0AAN9SDM3</accession>
<dbReference type="Proteomes" id="UP001386955">
    <property type="component" value="Unassembled WGS sequence"/>
</dbReference>
<organism evidence="1 2">
    <name type="scientific">Psophocarpus tetragonolobus</name>
    <name type="common">Winged bean</name>
    <name type="synonym">Dolichos tetragonolobus</name>
    <dbReference type="NCBI Taxonomy" id="3891"/>
    <lineage>
        <taxon>Eukaryota</taxon>
        <taxon>Viridiplantae</taxon>
        <taxon>Streptophyta</taxon>
        <taxon>Embryophyta</taxon>
        <taxon>Tracheophyta</taxon>
        <taxon>Spermatophyta</taxon>
        <taxon>Magnoliopsida</taxon>
        <taxon>eudicotyledons</taxon>
        <taxon>Gunneridae</taxon>
        <taxon>Pentapetalae</taxon>
        <taxon>rosids</taxon>
        <taxon>fabids</taxon>
        <taxon>Fabales</taxon>
        <taxon>Fabaceae</taxon>
        <taxon>Papilionoideae</taxon>
        <taxon>50 kb inversion clade</taxon>
        <taxon>NPAAA clade</taxon>
        <taxon>indigoferoid/millettioid clade</taxon>
        <taxon>Phaseoleae</taxon>
        <taxon>Psophocarpus</taxon>
    </lineage>
</organism>
<name>A0AAN9SDM3_PSOTE</name>
<reference evidence="1 2" key="1">
    <citation type="submission" date="2024-01" db="EMBL/GenBank/DDBJ databases">
        <title>The genomes of 5 underutilized Papilionoideae crops provide insights into root nodulation and disease resistanc.</title>
        <authorList>
            <person name="Jiang F."/>
        </authorList>
    </citation>
    <scope>NUCLEOTIDE SEQUENCE [LARGE SCALE GENOMIC DNA]</scope>
    <source>
        <strain evidence="1">DUOXIRENSHENG_FW03</strain>
        <tissue evidence="1">Leaves</tissue>
    </source>
</reference>
<proteinExistence type="predicted"/>
<dbReference type="EMBL" id="JAYMYS010000004">
    <property type="protein sequence ID" value="KAK7394629.1"/>
    <property type="molecule type" value="Genomic_DNA"/>
</dbReference>